<feature type="domain" description="ZP" evidence="4">
    <location>
        <begin position="27"/>
        <end position="251"/>
    </location>
</feature>
<feature type="signal peptide" evidence="3">
    <location>
        <begin position="1"/>
        <end position="19"/>
    </location>
</feature>
<organism evidence="5 6">
    <name type="scientific">Leptotrombidium deliense</name>
    <dbReference type="NCBI Taxonomy" id="299467"/>
    <lineage>
        <taxon>Eukaryota</taxon>
        <taxon>Metazoa</taxon>
        <taxon>Ecdysozoa</taxon>
        <taxon>Arthropoda</taxon>
        <taxon>Chelicerata</taxon>
        <taxon>Arachnida</taxon>
        <taxon>Acari</taxon>
        <taxon>Acariformes</taxon>
        <taxon>Trombidiformes</taxon>
        <taxon>Prostigmata</taxon>
        <taxon>Anystina</taxon>
        <taxon>Parasitengona</taxon>
        <taxon>Trombiculoidea</taxon>
        <taxon>Trombiculidae</taxon>
        <taxon>Leptotrombidium</taxon>
    </lineage>
</organism>
<evidence type="ECO:0000256" key="3">
    <source>
        <dbReference type="SAM" id="SignalP"/>
    </source>
</evidence>
<dbReference type="PROSITE" id="PS51034">
    <property type="entry name" value="ZP_2"/>
    <property type="match status" value="1"/>
</dbReference>
<feature type="chain" id="PRO_5019110463" description="ZP domain-containing protein" evidence="3">
    <location>
        <begin position="20"/>
        <end position="358"/>
    </location>
</feature>
<evidence type="ECO:0000313" key="5">
    <source>
        <dbReference type="EMBL" id="RWS30748.1"/>
    </source>
</evidence>
<keyword evidence="3" id="KW-0732">Signal</keyword>
<name>A0A443ST84_9ACAR</name>
<dbReference type="STRING" id="299467.A0A443ST84"/>
<dbReference type="PANTHER" id="PTHR46560">
    <property type="entry name" value="CYPHER, ISOFORM B"/>
    <property type="match status" value="1"/>
</dbReference>
<reference evidence="5 6" key="1">
    <citation type="journal article" date="2018" name="Gigascience">
        <title>Genomes of trombidid mites reveal novel predicted allergens and laterally-transferred genes associated with secondary metabolism.</title>
        <authorList>
            <person name="Dong X."/>
            <person name="Chaisiri K."/>
            <person name="Xia D."/>
            <person name="Armstrong S.D."/>
            <person name="Fang Y."/>
            <person name="Donnelly M.J."/>
            <person name="Kadowaki T."/>
            <person name="McGarry J.W."/>
            <person name="Darby A.C."/>
            <person name="Makepeace B.L."/>
        </authorList>
    </citation>
    <scope>NUCLEOTIDE SEQUENCE [LARGE SCALE GENOMIC DNA]</scope>
    <source>
        <strain evidence="5">UoL-UT</strain>
    </source>
</reference>
<comment type="caution">
    <text evidence="5">The sequence shown here is derived from an EMBL/GenBank/DDBJ whole genome shotgun (WGS) entry which is preliminary data.</text>
</comment>
<keyword evidence="2" id="KW-0812">Transmembrane</keyword>
<dbReference type="InterPro" id="IPR001507">
    <property type="entry name" value="ZP_dom"/>
</dbReference>
<keyword evidence="6" id="KW-1185">Reference proteome</keyword>
<dbReference type="OrthoDB" id="6415313at2759"/>
<dbReference type="AlphaFoldDB" id="A0A443ST84"/>
<evidence type="ECO:0000313" key="6">
    <source>
        <dbReference type="Proteomes" id="UP000288716"/>
    </source>
</evidence>
<protein>
    <recommendedName>
        <fullName evidence="4">ZP domain-containing protein</fullName>
    </recommendedName>
</protein>
<accession>A0A443ST84</accession>
<evidence type="ECO:0000256" key="2">
    <source>
        <dbReference type="SAM" id="Phobius"/>
    </source>
</evidence>
<gene>
    <name evidence="5" type="ORF">B4U80_04734</name>
</gene>
<dbReference type="Proteomes" id="UP000288716">
    <property type="component" value="Unassembled WGS sequence"/>
</dbReference>
<evidence type="ECO:0000256" key="1">
    <source>
        <dbReference type="SAM" id="MobiDB-lite"/>
    </source>
</evidence>
<keyword evidence="2" id="KW-0472">Membrane</keyword>
<sequence>MLLFYAFLCFCFQILDVYCFEPIIEAKCERNYLRINVLTSKPFNGIIHTRDSRDKCFQYGNGSTSTLFSIDLLSSSNECGVKVKKISQSIEDKYVLIAIRQQKEIELKDDRFYSVGCSTSTAFLSSRNISSRIVLEFTGADADVEQQQLDFGAKYNLKASMSPFKDDKINFNLYSCLAFWDRNEIALLDEYGCPTESKLMSEFDYSENGEATATIDSMFKFPNSYRFHIQCYFTTCFQCQRFQCGSTKKSQNVITKRRDDYLTTTTVYLNDFQQIKAKLQNSEEECTEWRFPWMITLLICLSILLLFMFCTNLFLCSSLSCQCTKTEISDENSSDINEFDDYDPYKIDYSSPSPSLKR</sequence>
<feature type="transmembrane region" description="Helical" evidence="2">
    <location>
        <begin position="291"/>
        <end position="315"/>
    </location>
</feature>
<evidence type="ECO:0000259" key="4">
    <source>
        <dbReference type="PROSITE" id="PS51034"/>
    </source>
</evidence>
<feature type="region of interest" description="Disordered" evidence="1">
    <location>
        <begin position="335"/>
        <end position="358"/>
    </location>
</feature>
<proteinExistence type="predicted"/>
<dbReference type="PANTHER" id="PTHR46560:SF9">
    <property type="entry name" value="ZP DOMAIN-CONTAINING PROTEIN"/>
    <property type="match status" value="1"/>
</dbReference>
<keyword evidence="2" id="KW-1133">Transmembrane helix</keyword>
<dbReference type="VEuPathDB" id="VectorBase:LDEU001295"/>
<dbReference type="EMBL" id="NCKV01000392">
    <property type="protein sequence ID" value="RWS30748.1"/>
    <property type="molecule type" value="Genomic_DNA"/>
</dbReference>